<proteinExistence type="predicted"/>
<evidence type="ECO:0000256" key="1">
    <source>
        <dbReference type="SAM" id="Phobius"/>
    </source>
</evidence>
<keyword evidence="1" id="KW-0812">Transmembrane</keyword>
<keyword evidence="1" id="KW-1133">Transmembrane helix</keyword>
<sequence length="93" mass="10203">MAKRTTILVSKSFYQMGVVTLAASVVWILISIVLAWQKPSDLKIDPAILEPVNPKIDRAIIEDLQSREALPEIDWASILTQPDLVASESGGTE</sequence>
<evidence type="ECO:0000313" key="2">
    <source>
        <dbReference type="EMBL" id="OGD75176.1"/>
    </source>
</evidence>
<protein>
    <submittedName>
        <fullName evidence="2">Uncharacterized protein</fullName>
    </submittedName>
</protein>
<comment type="caution">
    <text evidence="2">The sequence shown here is derived from an EMBL/GenBank/DDBJ whole genome shotgun (WGS) entry which is preliminary data.</text>
</comment>
<keyword evidence="1" id="KW-0472">Membrane</keyword>
<dbReference type="Proteomes" id="UP000176191">
    <property type="component" value="Unassembled WGS sequence"/>
</dbReference>
<accession>A0A1F5F6G6</accession>
<dbReference type="AlphaFoldDB" id="A0A1F5F6G6"/>
<reference evidence="2 3" key="1">
    <citation type="journal article" date="2016" name="Nat. Commun.">
        <title>Thousands of microbial genomes shed light on interconnected biogeochemical processes in an aquifer system.</title>
        <authorList>
            <person name="Anantharaman K."/>
            <person name="Brown C.T."/>
            <person name="Hug L.A."/>
            <person name="Sharon I."/>
            <person name="Castelle C.J."/>
            <person name="Probst A.J."/>
            <person name="Thomas B.C."/>
            <person name="Singh A."/>
            <person name="Wilkins M.J."/>
            <person name="Karaoz U."/>
            <person name="Brodie E.L."/>
            <person name="Williams K.H."/>
            <person name="Hubbard S.S."/>
            <person name="Banfield J.F."/>
        </authorList>
    </citation>
    <scope>NUCLEOTIDE SEQUENCE [LARGE SCALE GENOMIC DNA]</scope>
</reference>
<feature type="transmembrane region" description="Helical" evidence="1">
    <location>
        <begin position="12"/>
        <end position="36"/>
    </location>
</feature>
<gene>
    <name evidence="2" type="ORF">A2228_02825</name>
</gene>
<dbReference type="EMBL" id="MFAK01000013">
    <property type="protein sequence ID" value="OGD75176.1"/>
    <property type="molecule type" value="Genomic_DNA"/>
</dbReference>
<evidence type="ECO:0000313" key="3">
    <source>
        <dbReference type="Proteomes" id="UP000176191"/>
    </source>
</evidence>
<name>A0A1F5F6G6_9BACT</name>
<organism evidence="2 3">
    <name type="scientific">Candidatus Collierbacteria bacterium RIFOXYA2_FULL_46_10</name>
    <dbReference type="NCBI Taxonomy" id="1817726"/>
    <lineage>
        <taxon>Bacteria</taxon>
        <taxon>Candidatus Collieribacteriota</taxon>
    </lineage>
</organism>